<evidence type="ECO:0000256" key="2">
    <source>
        <dbReference type="SAM" id="MobiDB-lite"/>
    </source>
</evidence>
<protein>
    <submittedName>
        <fullName evidence="4">Uncharacterized protein</fullName>
    </submittedName>
</protein>
<dbReference type="WBParaSite" id="jg9525.1">
    <property type="protein sequence ID" value="jg9525.1"/>
    <property type="gene ID" value="jg9525"/>
</dbReference>
<name>A0A915ER22_9BILA</name>
<reference evidence="4" key="1">
    <citation type="submission" date="2022-11" db="UniProtKB">
        <authorList>
            <consortium name="WormBaseParasite"/>
        </authorList>
    </citation>
    <scope>IDENTIFICATION</scope>
</reference>
<proteinExistence type="predicted"/>
<accession>A0A915ER22</accession>
<evidence type="ECO:0000313" key="3">
    <source>
        <dbReference type="Proteomes" id="UP000887574"/>
    </source>
</evidence>
<evidence type="ECO:0000313" key="4">
    <source>
        <dbReference type="WBParaSite" id="jg9525.1"/>
    </source>
</evidence>
<dbReference type="AlphaFoldDB" id="A0A915ER22"/>
<sequence length="942" mass="108554">MQGFARELTQFIKDNIAIKVESQPDQPAILVLDVKNFNATNATSFVQFVTKNATISEDVAEEFSKNWTLQNVVQKKDPNKNIRPEDLVHSKKTNNKFHRLHNAGLANLDAIDSNKNILFSTNPKINAKSLHQPNSNIKLKPPKIPTDQLANKNRPKRKAGFTDVERMEDDNNLVELDHIVIKSDSEQIEKDRMRKENDQEEADLKSHDKNISDYIRRVIILLEHVTMARDMFENVSPFCLQYILLVRAVPAYKSLQKPPEPCEEDFKLYDWLNRVEVFAFSKLSANDQEKLMPGYHERHNKWFHRGTPYEGPFAKNVMKRLSVLEPYKDKELFDLFAPEELQNNVAIKQSTKEIHAVENPKRADRKRKRRKRAITAKVRVMLSVVRVGLFTATIIGTGGTGTIAIAVIQAAICGYKAYHAYMDFLESKKLAKQHDGTAKLALEFNRSVQSKARELAEFLKENIEERRNLDDGSKSLTLVLRDFKAHNRSKYVQAVIEQITLARDLIEDINVECKQYIHIIRVMPAYKGVTNPLAHCEDDFVNFDMLIRYETIAHYTLPKEYKELLIADIYDRHVKLYKQDKNLYGPTARMIMKKMSYPHPYSDNPYWLSVGIGGQLSVDADSFEHLHAQPVYPLAKVSEHDDEQQRLVALRPHHSLPKNHTINKSEHDLRREITTRPKRKSNFYDAEWTRKKRAMGPGVQASIAAMSGLAVIIGYENFSHIANELNNLLKISLDLYQIWIFGNDHVEQQRKLSNPNGQDVLLKAPALVVSSFTEKKEGRKEEDNDKLKIVIKFDKTKQNLARDLAKFIRDNVELELLIDGDKEAVLLHMKKFDSDKSSSIIHEISDVQKSGANDNNSDDILIKKVNSERQIILLGLVAIARDWFEEISPLCLQYILLVRAMPAYRSTRDPPEPCKDDFDDYDWLNRVEAIAFKKLPDNFKKI</sequence>
<evidence type="ECO:0000256" key="1">
    <source>
        <dbReference type="SAM" id="Coils"/>
    </source>
</evidence>
<feature type="region of interest" description="Disordered" evidence="2">
    <location>
        <begin position="129"/>
        <end position="161"/>
    </location>
</feature>
<dbReference type="Proteomes" id="UP000887574">
    <property type="component" value="Unplaced"/>
</dbReference>
<feature type="coiled-coil region" evidence="1">
    <location>
        <begin position="183"/>
        <end position="217"/>
    </location>
</feature>
<organism evidence="3 4">
    <name type="scientific">Ditylenchus dipsaci</name>
    <dbReference type="NCBI Taxonomy" id="166011"/>
    <lineage>
        <taxon>Eukaryota</taxon>
        <taxon>Metazoa</taxon>
        <taxon>Ecdysozoa</taxon>
        <taxon>Nematoda</taxon>
        <taxon>Chromadorea</taxon>
        <taxon>Rhabditida</taxon>
        <taxon>Tylenchina</taxon>
        <taxon>Tylenchomorpha</taxon>
        <taxon>Sphaerularioidea</taxon>
        <taxon>Anguinidae</taxon>
        <taxon>Anguininae</taxon>
        <taxon>Ditylenchus</taxon>
    </lineage>
</organism>
<keyword evidence="1" id="KW-0175">Coiled coil</keyword>
<keyword evidence="3" id="KW-1185">Reference proteome</keyword>